<dbReference type="Pfam" id="PF19777">
    <property type="entry name" value="DUF6263"/>
    <property type="match status" value="1"/>
</dbReference>
<feature type="region of interest" description="Disordered" evidence="1">
    <location>
        <begin position="329"/>
        <end position="351"/>
    </location>
</feature>
<evidence type="ECO:0000313" key="2">
    <source>
        <dbReference type="EMBL" id="MBA5246379.1"/>
    </source>
</evidence>
<name>A0A7D7QYF3_9FLAO</name>
<accession>A0A7D7QYF3</accession>
<organism evidence="3 4">
    <name type="scientific">Marnyiella aurantia</name>
    <dbReference type="NCBI Taxonomy" id="2758037"/>
    <lineage>
        <taxon>Bacteria</taxon>
        <taxon>Pseudomonadati</taxon>
        <taxon>Bacteroidota</taxon>
        <taxon>Flavobacteriia</taxon>
        <taxon>Flavobacteriales</taxon>
        <taxon>Weeksellaceae</taxon>
        <taxon>Marnyiella</taxon>
    </lineage>
</organism>
<feature type="compositionally biased region" description="Polar residues" evidence="1">
    <location>
        <begin position="337"/>
        <end position="351"/>
    </location>
</feature>
<reference evidence="3" key="1">
    <citation type="submission" date="2020-07" db="EMBL/GenBank/DDBJ databases">
        <title>Chryseobacterium sp. CX-624.</title>
        <authorList>
            <person name="Yang C."/>
        </authorList>
    </citation>
    <scope>NUCLEOTIDE SEQUENCE</scope>
    <source>
        <strain evidence="3">CX-624</strain>
    </source>
</reference>
<reference evidence="4" key="2">
    <citation type="submission" date="2020-07" db="EMBL/GenBank/DDBJ databases">
        <title>Chryseobacterium sp.cx-624.</title>
        <authorList>
            <person name="Yang C."/>
        </authorList>
    </citation>
    <scope>NUCLEOTIDE SEQUENCE [LARGE SCALE GENOMIC DNA]</scope>
    <source>
        <strain evidence="4">cx-624</strain>
    </source>
</reference>
<evidence type="ECO:0000313" key="5">
    <source>
        <dbReference type="Proteomes" id="UP000539710"/>
    </source>
</evidence>
<dbReference type="PROSITE" id="PS51257">
    <property type="entry name" value="PROKAR_LIPOPROTEIN"/>
    <property type="match status" value="1"/>
</dbReference>
<reference evidence="5" key="3">
    <citation type="submission" date="2020-07" db="EMBL/GenBank/DDBJ databases">
        <title>Flavobacterium sp. xlx-214.</title>
        <authorList>
            <person name="Yang C."/>
        </authorList>
    </citation>
    <scope>NUCLEOTIDE SEQUENCE [LARGE SCALE GENOMIC DNA]</scope>
    <source>
        <strain evidence="5">CX-624</strain>
    </source>
</reference>
<dbReference type="AlphaFoldDB" id="A0A7D7QYF3"/>
<dbReference type="Proteomes" id="UP000515349">
    <property type="component" value="Chromosome"/>
</dbReference>
<evidence type="ECO:0000313" key="4">
    <source>
        <dbReference type="Proteomes" id="UP000515349"/>
    </source>
</evidence>
<protein>
    <submittedName>
        <fullName evidence="3">Uncharacterized protein</fullName>
    </submittedName>
</protein>
<dbReference type="Proteomes" id="UP000539710">
    <property type="component" value="Unassembled WGS sequence"/>
</dbReference>
<evidence type="ECO:0000256" key="1">
    <source>
        <dbReference type="SAM" id="MobiDB-lite"/>
    </source>
</evidence>
<dbReference type="EMBL" id="JACEUX010000001">
    <property type="protein sequence ID" value="MBA5246379.1"/>
    <property type="molecule type" value="Genomic_DNA"/>
</dbReference>
<reference evidence="2" key="4">
    <citation type="submission" date="2020-07" db="EMBL/GenBank/DDBJ databases">
        <authorList>
            <person name="Yang C."/>
        </authorList>
    </citation>
    <scope>NUCLEOTIDE SEQUENCE</scope>
    <source>
        <strain evidence="2">Cx-624</strain>
    </source>
</reference>
<dbReference type="KEGG" id="cbau:H1R16_11200"/>
<dbReference type="InterPro" id="IPR046230">
    <property type="entry name" value="DUF6263"/>
</dbReference>
<proteinExistence type="predicted"/>
<gene>
    <name evidence="3" type="ORF">H1R16_11200</name>
    <name evidence="2" type="ORF">H2507_04265</name>
</gene>
<dbReference type="RefSeq" id="WP_181886463.1">
    <property type="nucleotide sequence ID" value="NZ_CP059472.1"/>
</dbReference>
<keyword evidence="5" id="KW-1185">Reference proteome</keyword>
<dbReference type="EMBL" id="CP059472">
    <property type="protein sequence ID" value="QMS98251.1"/>
    <property type="molecule type" value="Genomic_DNA"/>
</dbReference>
<sequence length="351" mass="38345">MKNIVTLALITAALVACKKESKTITKIDPTTGDTVRIEVNAEDSAKVAKEMAAMAAIKDSAGVYSQTLKLEQGKTYPFITQQKDVATSTMPDGKSQSMTRENTDEISFTVNSLKDKVYDLTINFVSKKTSQSAQGQTQTVDTKAAAPKDEALKNRWVIDKAMTGNKLNMKIDERGKILSITGFEPIYAKFSTTVNGLTKDANERKAILEQLKASFNEEVLRDQFSKNIFIMPKKGAKIGERWTVSENASPDGKVKIVSNYTLKSVKDGVAEITVSGGIPKQQQKETQGGITQSLSSELSQNGNYRFDVNSGWILGQNINVKTAQSQTFSDGKKSETMKNTTNSNVIVNPGK</sequence>
<evidence type="ECO:0000313" key="3">
    <source>
        <dbReference type="EMBL" id="QMS98251.1"/>
    </source>
</evidence>